<comment type="caution">
    <text evidence="3">The sequence shown here is derived from an EMBL/GenBank/DDBJ whole genome shotgun (WGS) entry which is preliminary data.</text>
</comment>
<feature type="signal peptide" evidence="1">
    <location>
        <begin position="1"/>
        <end position="23"/>
    </location>
</feature>
<dbReference type="EMBL" id="AWSV01000182">
    <property type="protein sequence ID" value="ERI80813.1"/>
    <property type="molecule type" value="Genomic_DNA"/>
</dbReference>
<dbReference type="RefSeq" id="WP_021647355.1">
    <property type="nucleotide sequence ID" value="NZ_KE993171.1"/>
</dbReference>
<name>U2C9Y2_9BACE</name>
<dbReference type="AlphaFoldDB" id="U2C9Y2"/>
<evidence type="ECO:0000259" key="2">
    <source>
        <dbReference type="Pfam" id="PF18942"/>
    </source>
</evidence>
<dbReference type="InterPro" id="IPR013783">
    <property type="entry name" value="Ig-like_fold"/>
</dbReference>
<dbReference type="PROSITE" id="PS51257">
    <property type="entry name" value="PROKAR_LIPOPROTEIN"/>
    <property type="match status" value="1"/>
</dbReference>
<dbReference type="OrthoDB" id="1026643at2"/>
<dbReference type="PATRIC" id="fig|1321819.3.peg.3271"/>
<organism evidence="3 4">
    <name type="scientific">Bacteroides pyogenes F0041</name>
    <dbReference type="NCBI Taxonomy" id="1321819"/>
    <lineage>
        <taxon>Bacteria</taxon>
        <taxon>Pseudomonadati</taxon>
        <taxon>Bacteroidota</taxon>
        <taxon>Bacteroidia</taxon>
        <taxon>Bacteroidales</taxon>
        <taxon>Bacteroidaceae</taxon>
        <taxon>Bacteroides</taxon>
    </lineage>
</organism>
<feature type="chain" id="PRO_5004624224" description="DUF5689 domain-containing protein" evidence="1">
    <location>
        <begin position="24"/>
        <end position="887"/>
    </location>
</feature>
<accession>U2C9Y2</accession>
<reference evidence="3 4" key="1">
    <citation type="submission" date="2013-08" db="EMBL/GenBank/DDBJ databases">
        <authorList>
            <person name="Weinstock G."/>
            <person name="Sodergren E."/>
            <person name="Wylie T."/>
            <person name="Fulton L."/>
            <person name="Fulton R."/>
            <person name="Fronick C."/>
            <person name="O'Laughlin M."/>
            <person name="Godfrey J."/>
            <person name="Miner T."/>
            <person name="Herter B."/>
            <person name="Appelbaum E."/>
            <person name="Cordes M."/>
            <person name="Lek S."/>
            <person name="Wollam A."/>
            <person name="Pepin K.H."/>
            <person name="Palsikar V.B."/>
            <person name="Mitreva M."/>
            <person name="Wilson R.K."/>
        </authorList>
    </citation>
    <scope>NUCLEOTIDE SEQUENCE [LARGE SCALE GENOMIC DNA]</scope>
    <source>
        <strain evidence="3 4">F0041</strain>
    </source>
</reference>
<evidence type="ECO:0000256" key="1">
    <source>
        <dbReference type="SAM" id="SignalP"/>
    </source>
</evidence>
<proteinExistence type="predicted"/>
<sequence length="887" mass="95092">MRNLHFLKLIYGLMLVMISTAFVSCVDDNEDTEAPFLKVSLTTLSFEESNGQPSEGGQDAFEISTNRKWRIAIAEEDKNWVTLSQYEGEGSARIQVSVPGGEAREAIIAVEMFNKVGPLMSENVTIKRGQIVPATLIYKETFGTKGDKDANNRYPFVDQYDGWEKSGEGSATVTYKGKGASLRKSGKLSEGYEGASGSTKLFFGANAEFEVQKITLKESQTNLRLTFGGNYSKNNNGTYDNEFKPEKFHFYLSADGEKWSAAVPYEAKKANDFWVFATANFTLGKAVETLYIKFAADEASVFSIDDVTLVTGNGGTVINMEAAEEPATTTTDATSITETSATLGGTVSNVDESKLTEVGVEYIAFSTGTVTGIDWTKAKKVTAPKATAWTVTIKDLSKDTQYAYRAFATTASGTFYGETKTFVATAASVTPIAIADLVKKMTETATAVDKDYTIEGIICGDPAGKNYAYGTLYVMTKGATSAGNALSLYNNKIDITKFAMGQEIKVTLKSGTAKIQKRFDTPQVEGFTEDDIQIVSANNPVDPVKVTVDQLASFVCMPVTIADASTDQSGTWKDAGSWKSHTFKAGGQSFAVYINKQAVPFEGQSYSATTGDITGIVSIFKGAGQIAPRNLDDVKAFASAKPVIVSATPSSIQFPSTGGNETITLKITNQGSNELSQEGLSGILSARIEGERVIVTAKANESNEDVTQSLTIRIANGNSIIVPVKVSGKKADGDTKGEFGSMTPFLFENGVAHYNAWGEKLNTDIYCLKLGTSSKTGSFTTGALGVTGDKKLSFYAVAWKGKSAKVYIRVNNAGSVEGGNMVSPASNEGATKSQPYTITFTDADYYTLNLKGLTEASTITISTDQNFSSSAVNNNNARTIMCGFQLY</sequence>
<gene>
    <name evidence="3" type="ORF">HMPREF1981_03550</name>
</gene>
<dbReference type="Gene3D" id="2.60.40.10">
    <property type="entry name" value="Immunoglobulins"/>
    <property type="match status" value="1"/>
</dbReference>
<feature type="domain" description="DUF5689" evidence="2">
    <location>
        <begin position="431"/>
        <end position="634"/>
    </location>
</feature>
<dbReference type="InterPro" id="IPR043744">
    <property type="entry name" value="DUF5689"/>
</dbReference>
<dbReference type="Pfam" id="PF18942">
    <property type="entry name" value="DUF5689"/>
    <property type="match status" value="1"/>
</dbReference>
<keyword evidence="1" id="KW-0732">Signal</keyword>
<dbReference type="Proteomes" id="UP000016496">
    <property type="component" value="Unassembled WGS sequence"/>
</dbReference>
<protein>
    <recommendedName>
        <fullName evidence="2">DUF5689 domain-containing protein</fullName>
    </recommendedName>
</protein>
<dbReference type="HOGENOM" id="CLU_325085_0_0_10"/>
<evidence type="ECO:0000313" key="4">
    <source>
        <dbReference type="Proteomes" id="UP000016496"/>
    </source>
</evidence>
<evidence type="ECO:0000313" key="3">
    <source>
        <dbReference type="EMBL" id="ERI80813.1"/>
    </source>
</evidence>